<keyword evidence="2" id="KW-1185">Reference proteome</keyword>
<comment type="caution">
    <text evidence="1">The sequence shown here is derived from an EMBL/GenBank/DDBJ whole genome shotgun (WGS) entry which is preliminary data.</text>
</comment>
<gene>
    <name evidence="1" type="ORF">PYV00_08870</name>
</gene>
<protein>
    <submittedName>
        <fullName evidence="1">Uncharacterized protein</fullName>
    </submittedName>
</protein>
<name>A0ABT5WP57_9SPHN</name>
<dbReference type="EMBL" id="JARESE010000023">
    <property type="protein sequence ID" value="MDE8651834.1"/>
    <property type="molecule type" value="Genomic_DNA"/>
</dbReference>
<evidence type="ECO:0000313" key="2">
    <source>
        <dbReference type="Proteomes" id="UP001216253"/>
    </source>
</evidence>
<dbReference type="Proteomes" id="UP001216253">
    <property type="component" value="Unassembled WGS sequence"/>
</dbReference>
<accession>A0ABT5WP57</accession>
<sequence>MTADYENGLISEKQFYDIDRQQGINVADTVSTFVGAGEAAAAAKALRAATISDVVRWGPTVVSNQILRGKGAVGADIRWTIKGGGGPFSWKYHIGSYNWYKTWTWFKKTPIIKS</sequence>
<organism evidence="1 2">
    <name type="scientific">Novosphingobium album</name>
    <name type="common">ex Liu et al. 2023</name>
    <dbReference type="NCBI Taxonomy" id="3031130"/>
    <lineage>
        <taxon>Bacteria</taxon>
        <taxon>Pseudomonadati</taxon>
        <taxon>Pseudomonadota</taxon>
        <taxon>Alphaproteobacteria</taxon>
        <taxon>Sphingomonadales</taxon>
        <taxon>Sphingomonadaceae</taxon>
        <taxon>Novosphingobium</taxon>
    </lineage>
</organism>
<evidence type="ECO:0000313" key="1">
    <source>
        <dbReference type="EMBL" id="MDE8651834.1"/>
    </source>
</evidence>
<reference evidence="1 2" key="1">
    <citation type="submission" date="2023-03" db="EMBL/GenBank/DDBJ databases">
        <title>NovoSphingobium album sp. nov. isolated from polycyclic aromatic hydrocarbons- and heavy-metal polluted soil.</title>
        <authorList>
            <person name="Liu Z."/>
            <person name="Wang K."/>
        </authorList>
    </citation>
    <scope>NUCLEOTIDE SEQUENCE [LARGE SCALE GENOMIC DNA]</scope>
    <source>
        <strain evidence="1 2">H3SJ31-1</strain>
    </source>
</reference>
<proteinExistence type="predicted"/>